<keyword evidence="4" id="KW-0378">Hydrolase</keyword>
<proteinExistence type="inferred from homology"/>
<evidence type="ECO:0000313" key="11">
    <source>
        <dbReference type="Proteomes" id="UP000033750"/>
    </source>
</evidence>
<evidence type="ECO:0000259" key="9">
    <source>
        <dbReference type="Pfam" id="PF00883"/>
    </source>
</evidence>
<dbReference type="PANTHER" id="PTHR11963:SF23">
    <property type="entry name" value="CYTOSOL AMINOPEPTIDASE"/>
    <property type="match status" value="1"/>
</dbReference>
<sequence>MQFNSKRSEQILLKASYEKTSFLTNFKNGQICEFLDKKEAYIYIDKKLDKFELKDFVDEYILKLKREYQIDLKSFVNDNLKYNDLLNVFVSQLFFYKAKLFNKKKEEEKIIDFSLLFDEKDEEEFNKLKIIYQARNSARNLQIMPENYCNSEQLANYIINDFSGIENLKVKVLDKKEIEELKMGLILSVNKGSTHEARVVIIEYNGNKNNENEKIVFVGKGITFDTGGVNTKGYHMKGMKYDMSGSVIVAYALKAIAELKVRKNVAAIMMITDNRLAQDASLPENIYLSMAGKSVEVTDTDAEGRLVLADGLFYGAEKLKASLLVNVATLTGTILTVLGNSHSGIYADKDYYFNQFNLSANKMVEKIWRMPLHDDFNETNKSSLVADLMNYSEDELSDCNTAAMFLKEFTNNVPFIHCDVAGTADKDNKPQGTLIPTLVDFVLNFTSEPIKKDEKSNG</sequence>
<dbReference type="OrthoDB" id="9809354at2"/>
<evidence type="ECO:0000256" key="7">
    <source>
        <dbReference type="ARBA" id="ARBA00050021"/>
    </source>
</evidence>
<dbReference type="RefSeq" id="WP_046096837.1">
    <property type="nucleotide sequence ID" value="NZ_JZXN01000014.1"/>
</dbReference>
<organism evidence="10 11">
    <name type="scientific">Mycoplasmopsis meleagridis ATCC 25294</name>
    <dbReference type="NCBI Taxonomy" id="1264554"/>
    <lineage>
        <taxon>Bacteria</taxon>
        <taxon>Bacillati</taxon>
        <taxon>Mycoplasmatota</taxon>
        <taxon>Mycoplasmoidales</taxon>
        <taxon>Metamycoplasmataceae</taxon>
        <taxon>Mycoplasmopsis</taxon>
    </lineage>
</organism>
<feature type="domain" description="Cytosol aminopeptidase" evidence="9">
    <location>
        <begin position="137"/>
        <end position="431"/>
    </location>
</feature>
<evidence type="ECO:0000256" key="2">
    <source>
        <dbReference type="ARBA" id="ARBA00022438"/>
    </source>
</evidence>
<keyword evidence="2 10" id="KW-0031">Aminopeptidase</keyword>
<comment type="caution">
    <text evidence="10">The sequence shown here is derived from an EMBL/GenBank/DDBJ whole genome shotgun (WGS) entry which is preliminary data.</text>
</comment>
<evidence type="ECO:0000256" key="8">
    <source>
        <dbReference type="ARBA" id="ARBA00050061"/>
    </source>
</evidence>
<evidence type="ECO:0000256" key="5">
    <source>
        <dbReference type="ARBA" id="ARBA00033172"/>
    </source>
</evidence>
<gene>
    <name evidence="10" type="primary">pepA</name>
    <name evidence="10" type="ORF">MMELEA_04030</name>
</gene>
<evidence type="ECO:0000313" key="10">
    <source>
        <dbReference type="EMBL" id="KKB26950.1"/>
    </source>
</evidence>
<name>A0A0F5H1C1_9BACT</name>
<dbReference type="PRINTS" id="PR00481">
    <property type="entry name" value="LAMNOPPTDASE"/>
</dbReference>
<dbReference type="InterPro" id="IPR000819">
    <property type="entry name" value="Peptidase_M17_C"/>
</dbReference>
<evidence type="ECO:0000256" key="1">
    <source>
        <dbReference type="ARBA" id="ARBA00009528"/>
    </source>
</evidence>
<dbReference type="Pfam" id="PF00883">
    <property type="entry name" value="Peptidase_M17"/>
    <property type="match status" value="1"/>
</dbReference>
<dbReference type="PATRIC" id="fig|1264554.4.peg.357"/>
<comment type="function">
    <text evidence="6">Presumably involved in the processing and regular turnover of intracellular proteins. Catalyzes the removal of unsubstituted N-terminal amino acids from various peptides.</text>
</comment>
<dbReference type="GO" id="GO:0005737">
    <property type="term" value="C:cytoplasm"/>
    <property type="evidence" value="ECO:0007669"/>
    <property type="project" value="InterPro"/>
</dbReference>
<evidence type="ECO:0000256" key="4">
    <source>
        <dbReference type="ARBA" id="ARBA00022801"/>
    </source>
</evidence>
<keyword evidence="11" id="KW-1185">Reference proteome</keyword>
<dbReference type="SUPFAM" id="SSF53187">
    <property type="entry name" value="Zn-dependent exopeptidases"/>
    <property type="match status" value="1"/>
</dbReference>
<evidence type="ECO:0000256" key="6">
    <source>
        <dbReference type="ARBA" id="ARBA00049972"/>
    </source>
</evidence>
<dbReference type="GO" id="GO:0006508">
    <property type="term" value="P:proteolysis"/>
    <property type="evidence" value="ECO:0007669"/>
    <property type="project" value="UniProtKB-KW"/>
</dbReference>
<dbReference type="CDD" id="cd00433">
    <property type="entry name" value="Peptidase_M17"/>
    <property type="match status" value="1"/>
</dbReference>
<keyword evidence="3" id="KW-0645">Protease</keyword>
<dbReference type="STRING" id="29561.MM26B8_01670"/>
<evidence type="ECO:0000256" key="3">
    <source>
        <dbReference type="ARBA" id="ARBA00022670"/>
    </source>
</evidence>
<dbReference type="GO" id="GO:0030145">
    <property type="term" value="F:manganese ion binding"/>
    <property type="evidence" value="ECO:0007669"/>
    <property type="project" value="InterPro"/>
</dbReference>
<dbReference type="Gene3D" id="3.40.630.10">
    <property type="entry name" value="Zn peptidases"/>
    <property type="match status" value="1"/>
</dbReference>
<comment type="similarity">
    <text evidence="1">Belongs to the peptidase M17 family.</text>
</comment>
<dbReference type="GO" id="GO:0070006">
    <property type="term" value="F:metalloaminopeptidase activity"/>
    <property type="evidence" value="ECO:0007669"/>
    <property type="project" value="InterPro"/>
</dbReference>
<dbReference type="AlphaFoldDB" id="A0A0F5H1C1"/>
<dbReference type="InterPro" id="IPR011356">
    <property type="entry name" value="Leucine_aapep/pepB"/>
</dbReference>
<accession>A0A0F5H1C1</accession>
<dbReference type="EMBL" id="JZXN01000014">
    <property type="protein sequence ID" value="KKB26950.1"/>
    <property type="molecule type" value="Genomic_DNA"/>
</dbReference>
<protein>
    <recommendedName>
        <fullName evidence="7">Probable cytosol aminopeptidase</fullName>
    </recommendedName>
    <alternativeName>
        <fullName evidence="8">Leucine aminopeptidase</fullName>
    </alternativeName>
    <alternativeName>
        <fullName evidence="5">Leucyl aminopeptidase</fullName>
    </alternativeName>
</protein>
<dbReference type="Proteomes" id="UP000033750">
    <property type="component" value="Unassembled WGS sequence"/>
</dbReference>
<reference evidence="10 11" key="1">
    <citation type="submission" date="2015-03" db="EMBL/GenBank/DDBJ databases">
        <title>Genome sequence of Mycoplasma meleagridis strain ATCC 25294.</title>
        <authorList>
            <person name="Yacoub E."/>
            <person name="Blanchard A."/>
            <person name="Sirand-Pugnet P."/>
            <person name="Mardassi B.B.A."/>
        </authorList>
    </citation>
    <scope>NUCLEOTIDE SEQUENCE [LARGE SCALE GENOMIC DNA]</scope>
    <source>
        <strain evidence="10 11">ATCC 25294</strain>
    </source>
</reference>
<dbReference type="PANTHER" id="PTHR11963">
    <property type="entry name" value="LEUCINE AMINOPEPTIDASE-RELATED"/>
    <property type="match status" value="1"/>
</dbReference>